<reference evidence="1 2" key="1">
    <citation type="journal article" date="2022" name="Plant J.">
        <title>Chromosome-level genome of Camellia lanceoleosa provides a valuable resource for understanding genome evolution and self-incompatibility.</title>
        <authorList>
            <person name="Gong W."/>
            <person name="Xiao S."/>
            <person name="Wang L."/>
            <person name="Liao Z."/>
            <person name="Chang Y."/>
            <person name="Mo W."/>
            <person name="Hu G."/>
            <person name="Li W."/>
            <person name="Zhao G."/>
            <person name="Zhu H."/>
            <person name="Hu X."/>
            <person name="Ji K."/>
            <person name="Xiang X."/>
            <person name="Song Q."/>
            <person name="Yuan D."/>
            <person name="Jin S."/>
            <person name="Zhang L."/>
        </authorList>
    </citation>
    <scope>NUCLEOTIDE SEQUENCE [LARGE SCALE GENOMIC DNA]</scope>
    <source>
        <strain evidence="1">SQ_2022a</strain>
    </source>
</reference>
<evidence type="ECO:0000313" key="1">
    <source>
        <dbReference type="EMBL" id="KAI8020367.1"/>
    </source>
</evidence>
<dbReference type="Proteomes" id="UP001060215">
    <property type="component" value="Chromosome 2"/>
</dbReference>
<protein>
    <submittedName>
        <fullName evidence="1">Protein FLX-like 2</fullName>
    </submittedName>
</protein>
<proteinExistence type="predicted"/>
<evidence type="ECO:0000313" key="2">
    <source>
        <dbReference type="Proteomes" id="UP001060215"/>
    </source>
</evidence>
<organism evidence="1 2">
    <name type="scientific">Camellia lanceoleosa</name>
    <dbReference type="NCBI Taxonomy" id="1840588"/>
    <lineage>
        <taxon>Eukaryota</taxon>
        <taxon>Viridiplantae</taxon>
        <taxon>Streptophyta</taxon>
        <taxon>Embryophyta</taxon>
        <taxon>Tracheophyta</taxon>
        <taxon>Spermatophyta</taxon>
        <taxon>Magnoliopsida</taxon>
        <taxon>eudicotyledons</taxon>
        <taxon>Gunneridae</taxon>
        <taxon>Pentapetalae</taxon>
        <taxon>asterids</taxon>
        <taxon>Ericales</taxon>
        <taxon>Theaceae</taxon>
        <taxon>Camellia</taxon>
    </lineage>
</organism>
<gene>
    <name evidence="1" type="ORF">LOK49_LG04G00544</name>
</gene>
<accession>A0ACC0I6F6</accession>
<name>A0ACC0I6F6_9ERIC</name>
<comment type="caution">
    <text evidence="1">The sequence shown here is derived from an EMBL/GenBank/DDBJ whole genome shotgun (WGS) entry which is preliminary data.</text>
</comment>
<keyword evidence="2" id="KW-1185">Reference proteome</keyword>
<sequence>MAGRRQIPSTFEGRLVQAPGMMRHGPFPGLGSAGHHPMESLPPAEHLENKMAVQVAEMERLAGENHRLAATQVAMRQELAVAQQEIQRVRAHIRSIQTEADIQIRVLLDKIAKMEVDIRDGESVKKDLHLAHMEAQSLVTARQDLTVQIQQATKELDKAHADLKKLPEMHAELDSLRQEHQRLRTTFEYEKGLNMEKVEQMQAMEKNMMGMAREVEKLRAEVLNAEKRARAPNPYGGPYMHPDPIYPPPVHGGGAYVDSYGRPHGHMGVGAAGEGMIPYGGGNSAAGPGDAGRAPVPTAGGPSAWGGVYDAPHPRR</sequence>
<dbReference type="EMBL" id="CM045759">
    <property type="protein sequence ID" value="KAI8020367.1"/>
    <property type="molecule type" value="Genomic_DNA"/>
</dbReference>